<feature type="compositionally biased region" description="Low complexity" evidence="5">
    <location>
        <begin position="202"/>
        <end position="221"/>
    </location>
</feature>
<keyword evidence="1" id="KW-0677">Repeat</keyword>
<dbReference type="OrthoDB" id="6718656at2759"/>
<feature type="domain" description="HTH APSES-type" evidence="6">
    <location>
        <begin position="26"/>
        <end position="134"/>
    </location>
</feature>
<feature type="repeat" description="ANK" evidence="3">
    <location>
        <begin position="391"/>
        <end position="423"/>
    </location>
</feature>
<dbReference type="Proteomes" id="UP000053593">
    <property type="component" value="Unassembled WGS sequence"/>
</dbReference>
<dbReference type="GO" id="GO:0033309">
    <property type="term" value="C:SBF transcription complex"/>
    <property type="evidence" value="ECO:0007669"/>
    <property type="project" value="TreeGrafter"/>
</dbReference>
<dbReference type="PROSITE" id="PS51299">
    <property type="entry name" value="HTH_APSES"/>
    <property type="match status" value="1"/>
</dbReference>
<evidence type="ECO:0000259" key="6">
    <source>
        <dbReference type="PROSITE" id="PS51299"/>
    </source>
</evidence>
<dbReference type="GO" id="GO:0030907">
    <property type="term" value="C:MBF transcription complex"/>
    <property type="evidence" value="ECO:0007669"/>
    <property type="project" value="TreeGrafter"/>
</dbReference>
<dbReference type="PANTHER" id="PTHR43828:SF3">
    <property type="entry name" value="CHROMO DOMAIN-CONTAINING PROTEIN"/>
    <property type="match status" value="1"/>
</dbReference>
<dbReference type="FunFam" id="3.10.260.10:FF:000001">
    <property type="entry name" value="APSES transcription factor (MbpA)"/>
    <property type="match status" value="1"/>
</dbReference>
<dbReference type="GO" id="GO:0003677">
    <property type="term" value="F:DNA binding"/>
    <property type="evidence" value="ECO:0007669"/>
    <property type="project" value="InterPro"/>
</dbReference>
<evidence type="ECO:0000256" key="4">
    <source>
        <dbReference type="SAM" id="Coils"/>
    </source>
</evidence>
<evidence type="ECO:0000256" key="5">
    <source>
        <dbReference type="SAM" id="MobiDB-lite"/>
    </source>
</evidence>
<feature type="region of interest" description="Disordered" evidence="5">
    <location>
        <begin position="742"/>
        <end position="794"/>
    </location>
</feature>
<dbReference type="SUPFAM" id="SSF48403">
    <property type="entry name" value="Ankyrin repeat"/>
    <property type="match status" value="1"/>
</dbReference>
<feature type="compositionally biased region" description="Polar residues" evidence="5">
    <location>
        <begin position="290"/>
        <end position="301"/>
    </location>
</feature>
<dbReference type="InterPro" id="IPR051642">
    <property type="entry name" value="SWI6-like"/>
</dbReference>
<organism evidence="7 8">
    <name type="scientific">Collybiopsis luxurians FD-317 M1</name>
    <dbReference type="NCBI Taxonomy" id="944289"/>
    <lineage>
        <taxon>Eukaryota</taxon>
        <taxon>Fungi</taxon>
        <taxon>Dikarya</taxon>
        <taxon>Basidiomycota</taxon>
        <taxon>Agaricomycotina</taxon>
        <taxon>Agaricomycetes</taxon>
        <taxon>Agaricomycetidae</taxon>
        <taxon>Agaricales</taxon>
        <taxon>Marasmiineae</taxon>
        <taxon>Omphalotaceae</taxon>
        <taxon>Collybiopsis</taxon>
        <taxon>Collybiopsis luxurians</taxon>
    </lineage>
</organism>
<name>A0A0D0BPM0_9AGAR</name>
<feature type="repeat" description="ANK" evidence="3">
    <location>
        <begin position="512"/>
        <end position="544"/>
    </location>
</feature>
<dbReference type="GO" id="GO:0001228">
    <property type="term" value="F:DNA-binding transcription activator activity, RNA polymerase II-specific"/>
    <property type="evidence" value="ECO:0007669"/>
    <property type="project" value="UniProtKB-ARBA"/>
</dbReference>
<evidence type="ECO:0000313" key="7">
    <source>
        <dbReference type="EMBL" id="KIK51534.1"/>
    </source>
</evidence>
<feature type="compositionally biased region" description="Acidic residues" evidence="5">
    <location>
        <begin position="742"/>
        <end position="755"/>
    </location>
</feature>
<dbReference type="InterPro" id="IPR002110">
    <property type="entry name" value="Ankyrin_rpt"/>
</dbReference>
<dbReference type="InterPro" id="IPR018004">
    <property type="entry name" value="KilA/APSES_HTH"/>
</dbReference>
<dbReference type="Pfam" id="PF04383">
    <property type="entry name" value="KilA-N"/>
    <property type="match status" value="1"/>
</dbReference>
<feature type="region of interest" description="Disordered" evidence="5">
    <location>
        <begin position="822"/>
        <end position="852"/>
    </location>
</feature>
<dbReference type="SMART" id="SM01252">
    <property type="entry name" value="KilA-N"/>
    <property type="match status" value="1"/>
</dbReference>
<protein>
    <recommendedName>
        <fullName evidence="6">HTH APSES-type domain-containing protein</fullName>
    </recommendedName>
</protein>
<evidence type="ECO:0000313" key="8">
    <source>
        <dbReference type="Proteomes" id="UP000053593"/>
    </source>
</evidence>
<dbReference type="SMART" id="SM00248">
    <property type="entry name" value="ANK"/>
    <property type="match status" value="2"/>
</dbReference>
<evidence type="ECO:0000256" key="2">
    <source>
        <dbReference type="ARBA" id="ARBA00023043"/>
    </source>
</evidence>
<gene>
    <name evidence="7" type="ORF">GYMLUDRAFT_208547</name>
</gene>
<evidence type="ECO:0000256" key="1">
    <source>
        <dbReference type="ARBA" id="ARBA00022737"/>
    </source>
</evidence>
<feature type="region of interest" description="Disordered" evidence="5">
    <location>
        <begin position="878"/>
        <end position="916"/>
    </location>
</feature>
<dbReference type="HOGENOM" id="CLU_009666_1_0_1"/>
<keyword evidence="4" id="KW-0175">Coiled coil</keyword>
<dbReference type="Gene3D" id="1.25.40.20">
    <property type="entry name" value="Ankyrin repeat-containing domain"/>
    <property type="match status" value="1"/>
</dbReference>
<reference evidence="7 8" key="1">
    <citation type="submission" date="2014-04" db="EMBL/GenBank/DDBJ databases">
        <title>Evolutionary Origins and Diversification of the Mycorrhizal Mutualists.</title>
        <authorList>
            <consortium name="DOE Joint Genome Institute"/>
            <consortium name="Mycorrhizal Genomics Consortium"/>
            <person name="Kohler A."/>
            <person name="Kuo A."/>
            <person name="Nagy L.G."/>
            <person name="Floudas D."/>
            <person name="Copeland A."/>
            <person name="Barry K.W."/>
            <person name="Cichocki N."/>
            <person name="Veneault-Fourrey C."/>
            <person name="LaButti K."/>
            <person name="Lindquist E.A."/>
            <person name="Lipzen A."/>
            <person name="Lundell T."/>
            <person name="Morin E."/>
            <person name="Murat C."/>
            <person name="Riley R."/>
            <person name="Ohm R."/>
            <person name="Sun H."/>
            <person name="Tunlid A."/>
            <person name="Henrissat B."/>
            <person name="Grigoriev I.V."/>
            <person name="Hibbett D.S."/>
            <person name="Martin F."/>
        </authorList>
    </citation>
    <scope>NUCLEOTIDE SEQUENCE [LARGE SCALE GENOMIC DNA]</scope>
    <source>
        <strain evidence="7 8">FD-317 M1</strain>
    </source>
</reference>
<dbReference type="InterPro" id="IPR003163">
    <property type="entry name" value="Tscrpt_reg_HTH_APSES-type"/>
</dbReference>
<feature type="coiled-coil region" evidence="4">
    <location>
        <begin position="612"/>
        <end position="639"/>
    </location>
</feature>
<feature type="compositionally biased region" description="Low complexity" evidence="5">
    <location>
        <begin position="880"/>
        <end position="916"/>
    </location>
</feature>
<evidence type="ECO:0000256" key="3">
    <source>
        <dbReference type="PROSITE-ProRule" id="PRU00023"/>
    </source>
</evidence>
<dbReference type="AlphaFoldDB" id="A0A0D0BPM0"/>
<keyword evidence="8" id="KW-1185">Reference proteome</keyword>
<dbReference type="Gene3D" id="3.10.260.10">
    <property type="entry name" value="Transcription regulator HTH, APSES-type DNA-binding domain"/>
    <property type="match status" value="1"/>
</dbReference>
<dbReference type="Pfam" id="PF00023">
    <property type="entry name" value="Ank"/>
    <property type="match status" value="1"/>
</dbReference>
<dbReference type="PROSITE" id="PS50297">
    <property type="entry name" value="ANK_REP_REGION"/>
    <property type="match status" value="2"/>
</dbReference>
<dbReference type="PANTHER" id="PTHR43828">
    <property type="entry name" value="ASPARAGINASE"/>
    <property type="match status" value="1"/>
</dbReference>
<dbReference type="InterPro" id="IPR036770">
    <property type="entry name" value="Ankyrin_rpt-contain_sf"/>
</dbReference>
<sequence>MQQPGPGSASAARPPPPVNNPVPVKIYNAVYSSVQVYECMIRGIAVMRRRADSFVNATQILKVAGVDKGRRTKILEKEILPGKHEIVQGGYGKYQGTWIPLERGRDIANQYGVLPLLAPLFDFTPSTNSLQALPMSTPSIPGVSPRPISAASSYGNYLPGVLAPPPIMPGSALRLLNQGRAQGLFTPSTSAAHISAGTNRFSQSSPVPGQSQSPFSPASAAPTPPPVLTASNLLKRPRSNPLDITLTSPASVPASVGDVRMADPGDEGPSPAKRARKESTPPQPPIITAPSGTRPPSTASTAHPDPEHMVRLASKPAFPRNIDPSAPLKDTRRAAVIASIYQSDDPAVVLNYLREIATFPANSNGVRNTVHSVNAANNNRAIDVDTILDEHGHNALHLAASLSRVSTVQALISHGADIFRGNHLGETPLMRTILSTHSYNAQSLPTLLQSGLSQSILTLDTSRKSVLHHIVSLAGVKGRAVVARYYLDQVFYWIATKMGGDFGCIVDLQDEHGDTALNIAARVGSRTLVRTLIDVGANKTLMNKLGLRPGDFGVEAEELAVGHKAEDIVQMYRSTTAVPIQKSQDVIADMTSLIQSLASDFQSEIKVKQDSLDVTQAHLRAATRELAEQRKQIQLWQGRCREAEVLEGRKRNLEKAIRSLDWGGGRGKVEGGVEDGDVELEKGLGNFDWTGRLGPNDNVKIGVSPKKLTAGAGAGAGGATFAKEKGEGRVRMADDMQDEMDVDADASADDDDEAEGQGPMPKGKAQDVGLGEGGGRLDGSVMPMDTSTGTGMATGTVTTGASVVNGALPVSTVTAAEGVPVPAPSSATPAGGAGASSSLDSSPSSSGPAAPSLVSPAFRYRGPASSLIGAPHPNASLPFTTSIPTSSSIPMPALRQPTSTSLSPPTSSSQVSQAQAQASLNLNHSNPNVDVDVDVGIGIDPDPPLPTSNDVQTLIRLRRMKMWTLRLEELLLGKLEGMRGASAEKEYMCRRIVSLCTGVEVGSVDGMLDNLVIAMESEANIVDIGRVSGFMQKVRDGII</sequence>
<accession>A0A0D0BPM0</accession>
<dbReference type="EMBL" id="KN834861">
    <property type="protein sequence ID" value="KIK51534.1"/>
    <property type="molecule type" value="Genomic_DNA"/>
</dbReference>
<keyword evidence="2 3" id="KW-0040">ANK repeat</keyword>
<proteinExistence type="predicted"/>
<dbReference type="SUPFAM" id="SSF54616">
    <property type="entry name" value="DNA-binding domain of Mlu1-box binding protein MBP1"/>
    <property type="match status" value="1"/>
</dbReference>
<dbReference type="PROSITE" id="PS50088">
    <property type="entry name" value="ANK_REPEAT"/>
    <property type="match status" value="2"/>
</dbReference>
<feature type="region of interest" description="Disordered" evidence="5">
    <location>
        <begin position="198"/>
        <end position="306"/>
    </location>
</feature>
<dbReference type="InterPro" id="IPR036887">
    <property type="entry name" value="HTH_APSES_sf"/>
</dbReference>